<accession>A0AAD9X7N8</accession>
<dbReference type="GO" id="GO:0003676">
    <property type="term" value="F:nucleic acid binding"/>
    <property type="evidence" value="ECO:0007669"/>
    <property type="project" value="InterPro"/>
</dbReference>
<dbReference type="InterPro" id="IPR002156">
    <property type="entry name" value="RNaseH_domain"/>
</dbReference>
<evidence type="ECO:0000313" key="2">
    <source>
        <dbReference type="EMBL" id="KAK2654451.1"/>
    </source>
</evidence>
<protein>
    <recommendedName>
        <fullName evidence="1">RNase H type-1 domain-containing protein</fullName>
    </recommendedName>
</protein>
<dbReference type="InterPro" id="IPR036397">
    <property type="entry name" value="RNaseH_sf"/>
</dbReference>
<dbReference type="Pfam" id="PF13456">
    <property type="entry name" value="RVT_3"/>
    <property type="match status" value="1"/>
</dbReference>
<gene>
    <name evidence="2" type="ORF">Ddye_014307</name>
</gene>
<dbReference type="PANTHER" id="PTHR47723">
    <property type="entry name" value="OS05G0353850 PROTEIN"/>
    <property type="match status" value="1"/>
</dbReference>
<organism evidence="2 3">
    <name type="scientific">Dipteronia dyeriana</name>
    <dbReference type="NCBI Taxonomy" id="168575"/>
    <lineage>
        <taxon>Eukaryota</taxon>
        <taxon>Viridiplantae</taxon>
        <taxon>Streptophyta</taxon>
        <taxon>Embryophyta</taxon>
        <taxon>Tracheophyta</taxon>
        <taxon>Spermatophyta</taxon>
        <taxon>Magnoliopsida</taxon>
        <taxon>eudicotyledons</taxon>
        <taxon>Gunneridae</taxon>
        <taxon>Pentapetalae</taxon>
        <taxon>rosids</taxon>
        <taxon>malvids</taxon>
        <taxon>Sapindales</taxon>
        <taxon>Sapindaceae</taxon>
        <taxon>Hippocastanoideae</taxon>
        <taxon>Acereae</taxon>
        <taxon>Dipteronia</taxon>
    </lineage>
</organism>
<keyword evidence="3" id="KW-1185">Reference proteome</keyword>
<evidence type="ECO:0000259" key="1">
    <source>
        <dbReference type="Pfam" id="PF13456"/>
    </source>
</evidence>
<feature type="domain" description="RNase H type-1" evidence="1">
    <location>
        <begin position="39"/>
        <end position="157"/>
    </location>
</feature>
<sequence>MPITHMLLNIVDCCKDSRKMKLHPSAEWLPPPVDSFIFNVDGSAMGTTGKAGIGGVLRNHYGKVLCTFLESIGIHDAITVEIDAIAKACELCASRIELADKRIVIASDSKVAVMWLSSDGMRSITHEQTIVDIRRYLRRFNTALVVHTPRVANSIANS</sequence>
<evidence type="ECO:0000313" key="3">
    <source>
        <dbReference type="Proteomes" id="UP001280121"/>
    </source>
</evidence>
<reference evidence="2" key="1">
    <citation type="journal article" date="2023" name="Plant J.">
        <title>Genome sequences and population genomics provide insights into the demographic history, inbreeding, and mutation load of two 'living fossil' tree species of Dipteronia.</title>
        <authorList>
            <person name="Feng Y."/>
            <person name="Comes H.P."/>
            <person name="Chen J."/>
            <person name="Zhu S."/>
            <person name="Lu R."/>
            <person name="Zhang X."/>
            <person name="Li P."/>
            <person name="Qiu J."/>
            <person name="Olsen K.M."/>
            <person name="Qiu Y."/>
        </authorList>
    </citation>
    <scope>NUCLEOTIDE SEQUENCE</scope>
    <source>
        <strain evidence="2">KIB01</strain>
    </source>
</reference>
<dbReference type="SUPFAM" id="SSF53098">
    <property type="entry name" value="Ribonuclease H-like"/>
    <property type="match status" value="1"/>
</dbReference>
<dbReference type="InterPro" id="IPR012337">
    <property type="entry name" value="RNaseH-like_sf"/>
</dbReference>
<dbReference type="AlphaFoldDB" id="A0AAD9X7N8"/>
<name>A0AAD9X7N8_9ROSI</name>
<dbReference type="EMBL" id="JANJYI010000004">
    <property type="protein sequence ID" value="KAK2654451.1"/>
    <property type="molecule type" value="Genomic_DNA"/>
</dbReference>
<dbReference type="PANTHER" id="PTHR47723:SF22">
    <property type="entry name" value="RNASE H TYPE-1 DOMAIN-CONTAINING PROTEIN"/>
    <property type="match status" value="1"/>
</dbReference>
<dbReference type="InterPro" id="IPR044730">
    <property type="entry name" value="RNase_H-like_dom_plant"/>
</dbReference>
<dbReference type="GO" id="GO:0004523">
    <property type="term" value="F:RNA-DNA hybrid ribonuclease activity"/>
    <property type="evidence" value="ECO:0007669"/>
    <property type="project" value="InterPro"/>
</dbReference>
<dbReference type="Proteomes" id="UP001280121">
    <property type="component" value="Unassembled WGS sequence"/>
</dbReference>
<proteinExistence type="predicted"/>
<dbReference type="InterPro" id="IPR053151">
    <property type="entry name" value="RNase_H-like"/>
</dbReference>
<dbReference type="CDD" id="cd06222">
    <property type="entry name" value="RNase_H_like"/>
    <property type="match status" value="1"/>
</dbReference>
<comment type="caution">
    <text evidence="2">The sequence shown here is derived from an EMBL/GenBank/DDBJ whole genome shotgun (WGS) entry which is preliminary data.</text>
</comment>
<dbReference type="Gene3D" id="3.30.420.10">
    <property type="entry name" value="Ribonuclease H-like superfamily/Ribonuclease H"/>
    <property type="match status" value="1"/>
</dbReference>